<organism evidence="1 2">
    <name type="scientific">Pistacia integerrima</name>
    <dbReference type="NCBI Taxonomy" id="434235"/>
    <lineage>
        <taxon>Eukaryota</taxon>
        <taxon>Viridiplantae</taxon>
        <taxon>Streptophyta</taxon>
        <taxon>Embryophyta</taxon>
        <taxon>Tracheophyta</taxon>
        <taxon>Spermatophyta</taxon>
        <taxon>Magnoliopsida</taxon>
        <taxon>eudicotyledons</taxon>
        <taxon>Gunneridae</taxon>
        <taxon>Pentapetalae</taxon>
        <taxon>rosids</taxon>
        <taxon>malvids</taxon>
        <taxon>Sapindales</taxon>
        <taxon>Anacardiaceae</taxon>
        <taxon>Pistacia</taxon>
    </lineage>
</organism>
<evidence type="ECO:0000313" key="1">
    <source>
        <dbReference type="EMBL" id="KAJ0014646.1"/>
    </source>
</evidence>
<protein>
    <submittedName>
        <fullName evidence="1">Uncharacterized protein</fullName>
    </submittedName>
</protein>
<name>A0ACC0XF26_9ROSI</name>
<keyword evidence="2" id="KW-1185">Reference proteome</keyword>
<proteinExistence type="predicted"/>
<dbReference type="EMBL" id="CM047748">
    <property type="protein sequence ID" value="KAJ0014646.1"/>
    <property type="molecule type" value="Genomic_DNA"/>
</dbReference>
<evidence type="ECO:0000313" key="2">
    <source>
        <dbReference type="Proteomes" id="UP001163603"/>
    </source>
</evidence>
<comment type="caution">
    <text evidence="1">The sequence shown here is derived from an EMBL/GenBank/DDBJ whole genome shotgun (WGS) entry which is preliminary data.</text>
</comment>
<gene>
    <name evidence="1" type="ORF">Pint_20629</name>
</gene>
<sequence>MTRKWDEKLGFEEDEGSEDNHNQNNTNNVENNHANMDSCGEDCVEAVTMEKAGECLSFPMHVVGETKLEASKEGHTLNDFKYGCVVYLIHLDNKDSSTDKMDKEVELPFCVGLEATCLKQHLKRLNNSCIFKWILLS</sequence>
<accession>A0ACC0XF26</accession>
<reference evidence="2" key="1">
    <citation type="journal article" date="2023" name="G3 (Bethesda)">
        <title>Genome assembly and association tests identify interacting loci associated with vigor, precocity, and sex in interspecific pistachio rootstocks.</title>
        <authorList>
            <person name="Palmer W."/>
            <person name="Jacygrad E."/>
            <person name="Sagayaradj S."/>
            <person name="Cavanaugh K."/>
            <person name="Han R."/>
            <person name="Bertier L."/>
            <person name="Beede B."/>
            <person name="Kafkas S."/>
            <person name="Golino D."/>
            <person name="Preece J."/>
            <person name="Michelmore R."/>
        </authorList>
    </citation>
    <scope>NUCLEOTIDE SEQUENCE [LARGE SCALE GENOMIC DNA]</scope>
</reference>
<dbReference type="Proteomes" id="UP001163603">
    <property type="component" value="Chromosome 13"/>
</dbReference>